<reference evidence="6 7" key="1">
    <citation type="submission" date="2017-06" db="EMBL/GenBank/DDBJ databases">
        <title>A platform for efficient transgenesis in Macrostomum lignano, a flatworm model organism for stem cell research.</title>
        <authorList>
            <person name="Berezikov E."/>
        </authorList>
    </citation>
    <scope>NUCLEOTIDE SEQUENCE [LARGE SCALE GENOMIC DNA]</scope>
    <source>
        <strain evidence="6">DV1</strain>
        <tissue evidence="6">Whole organism</tissue>
    </source>
</reference>
<feature type="region of interest" description="Disordered" evidence="4">
    <location>
        <begin position="1"/>
        <end position="20"/>
    </location>
</feature>
<dbReference type="STRING" id="282301.A0A267EQ48"/>
<evidence type="ECO:0000256" key="3">
    <source>
        <dbReference type="ARBA" id="ARBA00023038"/>
    </source>
</evidence>
<evidence type="ECO:0000313" key="6">
    <source>
        <dbReference type="EMBL" id="PAA63104.1"/>
    </source>
</evidence>
<dbReference type="Proteomes" id="UP000215902">
    <property type="component" value="Unassembled WGS sequence"/>
</dbReference>
<feature type="compositionally biased region" description="Basic residues" evidence="4">
    <location>
        <begin position="163"/>
        <end position="188"/>
    </location>
</feature>
<feature type="domain" description="PDZ" evidence="5">
    <location>
        <begin position="4"/>
        <end position="58"/>
    </location>
</feature>
<dbReference type="GO" id="GO:0031941">
    <property type="term" value="C:filamentous actin"/>
    <property type="evidence" value="ECO:0007669"/>
    <property type="project" value="TreeGrafter"/>
</dbReference>
<dbReference type="GO" id="GO:0005912">
    <property type="term" value="C:adherens junction"/>
    <property type="evidence" value="ECO:0007669"/>
    <property type="project" value="TreeGrafter"/>
</dbReference>
<feature type="region of interest" description="Disordered" evidence="4">
    <location>
        <begin position="163"/>
        <end position="192"/>
    </location>
</feature>
<sequence length="212" mass="23591">MSRQVRMTRPDSGTPWGFRLQGGRDFNSALTIQKVSKGGMAERHGVCVGDRVVSIGGTRHTIGHTSRPSRRSSDAATSSTLAWRAAAADSTTPTSSLSRNSTSSNRPRLLTARQPARLPATLAAPHGCPPRTRRLLLHRRTITHPLRSITSLSLTLYSITLRRHSSSRHSSSRHSSSRHSSSHRRSSSRRGTFLRLLNHRRRHLRLHVQLLL</sequence>
<dbReference type="GO" id="GO:0030036">
    <property type="term" value="P:actin cytoskeleton organization"/>
    <property type="evidence" value="ECO:0007669"/>
    <property type="project" value="TreeGrafter"/>
</dbReference>
<feature type="compositionally biased region" description="Low complexity" evidence="4">
    <location>
        <begin position="74"/>
        <end position="110"/>
    </location>
</feature>
<dbReference type="PANTHER" id="PTHR24214">
    <property type="entry name" value="PDZ AND LIM DOMAIN PROTEIN ZASP"/>
    <property type="match status" value="1"/>
</dbReference>
<gene>
    <name evidence="6" type="ORF">BOX15_Mlig018317g1</name>
</gene>
<evidence type="ECO:0000259" key="5">
    <source>
        <dbReference type="PROSITE" id="PS50106"/>
    </source>
</evidence>
<dbReference type="GO" id="GO:0061061">
    <property type="term" value="P:muscle structure development"/>
    <property type="evidence" value="ECO:0007669"/>
    <property type="project" value="TreeGrafter"/>
</dbReference>
<dbReference type="GO" id="GO:0005737">
    <property type="term" value="C:cytoplasm"/>
    <property type="evidence" value="ECO:0007669"/>
    <property type="project" value="UniProtKB-SubCell"/>
</dbReference>
<dbReference type="GO" id="GO:0001725">
    <property type="term" value="C:stress fiber"/>
    <property type="evidence" value="ECO:0007669"/>
    <property type="project" value="TreeGrafter"/>
</dbReference>
<keyword evidence="2" id="KW-0963">Cytoplasm</keyword>
<evidence type="ECO:0000313" key="7">
    <source>
        <dbReference type="Proteomes" id="UP000215902"/>
    </source>
</evidence>
<evidence type="ECO:0000256" key="1">
    <source>
        <dbReference type="ARBA" id="ARBA00004496"/>
    </source>
</evidence>
<keyword evidence="3" id="KW-0479">Metal-binding</keyword>
<dbReference type="Gene3D" id="2.30.42.10">
    <property type="match status" value="1"/>
</dbReference>
<evidence type="ECO:0000256" key="2">
    <source>
        <dbReference type="ARBA" id="ARBA00022490"/>
    </source>
</evidence>
<dbReference type="InterPro" id="IPR001478">
    <property type="entry name" value="PDZ"/>
</dbReference>
<comment type="caution">
    <text evidence="6">The sequence shown here is derived from an EMBL/GenBank/DDBJ whole genome shotgun (WGS) entry which is preliminary data.</text>
</comment>
<keyword evidence="3" id="KW-0862">Zinc</keyword>
<accession>A0A267EQ48</accession>
<name>A0A267EQ48_9PLAT</name>
<dbReference type="InterPro" id="IPR050604">
    <property type="entry name" value="PDZ-LIM_domain"/>
</dbReference>
<dbReference type="PANTHER" id="PTHR24214:SF38">
    <property type="entry name" value="PDZ AND LIM DOMAIN PROTEIN ZASP-RELATED"/>
    <property type="match status" value="1"/>
</dbReference>
<dbReference type="AlphaFoldDB" id="A0A267EQ48"/>
<dbReference type="InterPro" id="IPR036034">
    <property type="entry name" value="PDZ_sf"/>
</dbReference>
<evidence type="ECO:0000256" key="4">
    <source>
        <dbReference type="SAM" id="MobiDB-lite"/>
    </source>
</evidence>
<keyword evidence="7" id="KW-1185">Reference proteome</keyword>
<feature type="region of interest" description="Disordered" evidence="4">
    <location>
        <begin position="58"/>
        <end position="129"/>
    </location>
</feature>
<dbReference type="Pfam" id="PF00595">
    <property type="entry name" value="PDZ"/>
    <property type="match status" value="1"/>
</dbReference>
<protein>
    <recommendedName>
        <fullName evidence="5">PDZ domain-containing protein</fullName>
    </recommendedName>
</protein>
<dbReference type="EMBL" id="NIVC01001872">
    <property type="protein sequence ID" value="PAA63104.1"/>
    <property type="molecule type" value="Genomic_DNA"/>
</dbReference>
<dbReference type="PROSITE" id="PS50106">
    <property type="entry name" value="PDZ"/>
    <property type="match status" value="1"/>
</dbReference>
<dbReference type="OrthoDB" id="44841at2759"/>
<organism evidence="6 7">
    <name type="scientific">Macrostomum lignano</name>
    <dbReference type="NCBI Taxonomy" id="282301"/>
    <lineage>
        <taxon>Eukaryota</taxon>
        <taxon>Metazoa</taxon>
        <taxon>Spiralia</taxon>
        <taxon>Lophotrochozoa</taxon>
        <taxon>Platyhelminthes</taxon>
        <taxon>Rhabditophora</taxon>
        <taxon>Macrostomorpha</taxon>
        <taxon>Macrostomida</taxon>
        <taxon>Macrostomidae</taxon>
        <taxon>Macrostomum</taxon>
    </lineage>
</organism>
<proteinExistence type="predicted"/>
<dbReference type="GO" id="GO:0003779">
    <property type="term" value="F:actin binding"/>
    <property type="evidence" value="ECO:0007669"/>
    <property type="project" value="TreeGrafter"/>
</dbReference>
<keyword evidence="3" id="KW-0440">LIM domain</keyword>
<dbReference type="GO" id="GO:0051371">
    <property type="term" value="F:muscle alpha-actinin binding"/>
    <property type="evidence" value="ECO:0007669"/>
    <property type="project" value="TreeGrafter"/>
</dbReference>
<comment type="subcellular location">
    <subcellularLocation>
        <location evidence="1">Cytoplasm</location>
    </subcellularLocation>
</comment>
<dbReference type="SUPFAM" id="SSF50156">
    <property type="entry name" value="PDZ domain-like"/>
    <property type="match status" value="1"/>
</dbReference>